<reference evidence="2" key="2">
    <citation type="journal article" date="2022" name="Microbiol. Resour. Announc.">
        <title>Metagenome Sequencing to Explore Phylogenomics of Terrestrial Cyanobacteria.</title>
        <authorList>
            <person name="Ward R.D."/>
            <person name="Stajich J.E."/>
            <person name="Johansen J.R."/>
            <person name="Huntemann M."/>
            <person name="Clum A."/>
            <person name="Foster B."/>
            <person name="Foster B."/>
            <person name="Roux S."/>
            <person name="Palaniappan K."/>
            <person name="Varghese N."/>
            <person name="Mukherjee S."/>
            <person name="Reddy T.B.K."/>
            <person name="Daum C."/>
            <person name="Copeland A."/>
            <person name="Chen I.A."/>
            <person name="Ivanova N.N."/>
            <person name="Kyrpides N.C."/>
            <person name="Shapiro N."/>
            <person name="Eloe-Fadrosh E.A."/>
            <person name="Pietrasiak N."/>
        </authorList>
    </citation>
    <scope>NUCLEOTIDE SEQUENCE</scope>
    <source>
        <strain evidence="2">GSE-NOS-MK-12-04C</strain>
    </source>
</reference>
<organism evidence="2 3">
    <name type="scientific">Cyanomargarita calcarea GSE-NOS-MK-12-04C</name>
    <dbReference type="NCBI Taxonomy" id="2839659"/>
    <lineage>
        <taxon>Bacteria</taxon>
        <taxon>Bacillati</taxon>
        <taxon>Cyanobacteriota</taxon>
        <taxon>Cyanophyceae</taxon>
        <taxon>Nostocales</taxon>
        <taxon>Cyanomargaritaceae</taxon>
        <taxon>Cyanomargarita</taxon>
    </lineage>
</organism>
<sequence length="397" mass="43037">MSPRHYPPAYLRYLKARLWNLARPGFWGTAIFLSVVGLGIREYWLNPDFFTQAQPKKQVASQQQPTDPNLSAEDKAIAADIDNLPVLYNDLEESVPASTTTSVENTEAKKNENSFEELVRKNKAAISEAKANPNAGYTAPPSKLENPFLVQSEKLLQLRNFESEGNFLGINSVNASSTQLSTVETSSGNSLGLFNRNNYLNQNNPRVNALQTALDQSKQQNQSTLNNKITPISSLMQTSYGEATLMQGTNSVYNQPLDANTTLNTNTINSVSNPIGYTQSTLNNLPPSYNNFNNTETSGTNLSPNSYSTFNNTQVAPTVGIPTPGISPVNSNIMSNTAPSYIQTPNQGAATNNISVGNVNYGNTGLQPTQTIQPNASIPRPTPGAYGGFQINGVTYP</sequence>
<dbReference type="AlphaFoldDB" id="A0A951QWC5"/>
<feature type="transmembrane region" description="Helical" evidence="1">
    <location>
        <begin position="21"/>
        <end position="40"/>
    </location>
</feature>
<proteinExistence type="predicted"/>
<dbReference type="EMBL" id="JAHHGZ010000053">
    <property type="protein sequence ID" value="MBW4671783.1"/>
    <property type="molecule type" value="Genomic_DNA"/>
</dbReference>
<gene>
    <name evidence="2" type="ORF">KME60_31260</name>
</gene>
<evidence type="ECO:0000256" key="1">
    <source>
        <dbReference type="SAM" id="Phobius"/>
    </source>
</evidence>
<name>A0A951QWC5_9CYAN</name>
<reference evidence="2" key="1">
    <citation type="submission" date="2021-05" db="EMBL/GenBank/DDBJ databases">
        <authorList>
            <person name="Pietrasiak N."/>
            <person name="Ward R."/>
            <person name="Stajich J.E."/>
            <person name="Kurbessoian T."/>
        </authorList>
    </citation>
    <scope>NUCLEOTIDE SEQUENCE</scope>
    <source>
        <strain evidence="2">GSE-NOS-MK-12-04C</strain>
    </source>
</reference>
<evidence type="ECO:0000313" key="3">
    <source>
        <dbReference type="Proteomes" id="UP000729701"/>
    </source>
</evidence>
<keyword evidence="1" id="KW-0812">Transmembrane</keyword>
<comment type="caution">
    <text evidence="2">The sequence shown here is derived from an EMBL/GenBank/DDBJ whole genome shotgun (WGS) entry which is preliminary data.</text>
</comment>
<evidence type="ECO:0000313" key="2">
    <source>
        <dbReference type="EMBL" id="MBW4671783.1"/>
    </source>
</evidence>
<accession>A0A951QWC5</accession>
<dbReference type="Proteomes" id="UP000729701">
    <property type="component" value="Unassembled WGS sequence"/>
</dbReference>
<keyword evidence="1" id="KW-1133">Transmembrane helix</keyword>
<keyword evidence="1" id="KW-0472">Membrane</keyword>
<protein>
    <submittedName>
        <fullName evidence="2">Uncharacterized protein</fullName>
    </submittedName>
</protein>